<dbReference type="InterPro" id="IPR012337">
    <property type="entry name" value="RNaseH-like_sf"/>
</dbReference>
<dbReference type="PANTHER" id="PTHR45823:SF1">
    <property type="entry name" value="T-SNARE COILED-COIL HOMOLOGY DOMAIN-CONTAINING PROTEIN"/>
    <property type="match status" value="1"/>
</dbReference>
<dbReference type="InterPro" id="IPR021109">
    <property type="entry name" value="Peptidase_aspartic_dom_sf"/>
</dbReference>
<dbReference type="PROSITE" id="PS50879">
    <property type="entry name" value="RNASE_H_1"/>
    <property type="match status" value="1"/>
</dbReference>
<dbReference type="AlphaFoldDB" id="A0AAV8Z1I0"/>
<dbReference type="EMBL" id="JAPWTK010000024">
    <property type="protein sequence ID" value="KAJ8957175.1"/>
    <property type="molecule type" value="Genomic_DNA"/>
</dbReference>
<keyword evidence="5" id="KW-0175">Coiled coil</keyword>
<accession>A0AAV8Z1I0</accession>
<keyword evidence="10" id="KW-1185">Reference proteome</keyword>
<evidence type="ECO:0000256" key="6">
    <source>
        <dbReference type="SAM" id="MobiDB-lite"/>
    </source>
</evidence>
<evidence type="ECO:0000256" key="1">
    <source>
        <dbReference type="ARBA" id="ARBA00022679"/>
    </source>
</evidence>
<feature type="compositionally biased region" description="Basic and acidic residues" evidence="6">
    <location>
        <begin position="376"/>
        <end position="402"/>
    </location>
</feature>
<dbReference type="InterPro" id="IPR001969">
    <property type="entry name" value="Aspartic_peptidase_AS"/>
</dbReference>
<sequence length="886" mass="100010">MYTAIVRPVITYGAIVWWPGTRTDKARKQLDKVQRLACLGITSAMRTAPSRAIEVLTGLPPLHLVIEHEAMRSAYRLTGLGHWIGEEQTTGHATIWNKATENCPVLLMLQDSVEPTICPSPKLGIQIPSRDDWDNTNNTICQNGIIWFTDGSKIGDKAGAGVYGKTTRTKLSFALGSYASVFQAEIYAILACGMEILKTAPKRRTIQICTDSQAALMAIESSKVKSRLVLDCKKILNDLASCNRVILTWVPGHSGVPGNEEADRLARLGSIGYPIGPEPILGVPYSMGVSTMKELLNKEFEKSWQEAPGGLSAWVFPPTFRIHSFMVNTRSTKYNEETMTMDDDKKTVRRQNDDDKRTVRRQNDDDKRTVKRQKGERKSGDRRTNGDDRRTNDDDMRTETRRRGVIRKFVSPNKLNAFSGRIDGVEQQIDQVGIKVNRIEKVVEENKEGIERKLEDTRRQVQKEILEKINGLEHQLHRTSIADSGDYSTSPGIPLQNSTLMHAERSVHKILKPPTYDGQSSWSMYRRQFEAAAKANGWTSQEMATSLQNDYDRIIGALEIRYGHKYLRQVYQSQIKSRQQRSNESLQEYEADIERLIHLAYPQAPKEFLEQIGIQTFIDGLVDTEMQQALRLGRHTTISDALIAALEFKAAKEASRSYKTRVRQDWSFSNPRPKTSFQITSEKFGKRQLVDARGRVSTTYTQCPKISVSKISSDERSLTVHGYLDDKWCSFVIDTGATRTILRPDILPKSSKELSRHVKLETATGELIPVHGELNVKIQLGSKIMYHRVLTADIRDDCILGLDILSKHGFVVDVKTKTIQIQNEEIVMAPKLQDYNKSRRIDVEEDIQIPQGSENIIIAKLNGNGLSTGIVEASEKGTMAYWLQEA</sequence>
<dbReference type="Gene3D" id="2.40.70.10">
    <property type="entry name" value="Acid Proteases"/>
    <property type="match status" value="1"/>
</dbReference>
<keyword evidence="2" id="KW-0548">Nucleotidyltransferase</keyword>
<dbReference type="GO" id="GO:0003676">
    <property type="term" value="F:nucleic acid binding"/>
    <property type="evidence" value="ECO:0007669"/>
    <property type="project" value="InterPro"/>
</dbReference>
<comment type="caution">
    <text evidence="9">The sequence shown here is derived from an EMBL/GenBank/DDBJ whole genome shotgun (WGS) entry which is preliminary data.</text>
</comment>
<dbReference type="Pfam" id="PF13975">
    <property type="entry name" value="gag-asp_proteas"/>
    <property type="match status" value="1"/>
</dbReference>
<dbReference type="PROSITE" id="PS00141">
    <property type="entry name" value="ASP_PROTEASE"/>
    <property type="match status" value="1"/>
</dbReference>
<proteinExistence type="predicted"/>
<dbReference type="Pfam" id="PF00075">
    <property type="entry name" value="RNase_H"/>
    <property type="match status" value="1"/>
</dbReference>
<name>A0AAV8Z1I0_9CUCU</name>
<dbReference type="SUPFAM" id="SSF53098">
    <property type="entry name" value="Ribonuclease H-like"/>
    <property type="match status" value="1"/>
</dbReference>
<evidence type="ECO:0000256" key="4">
    <source>
        <dbReference type="ARBA" id="ARBA00022918"/>
    </source>
</evidence>
<evidence type="ECO:0008006" key="11">
    <source>
        <dbReference type="Google" id="ProtNLM"/>
    </source>
</evidence>
<dbReference type="GO" id="GO:0004190">
    <property type="term" value="F:aspartic-type endopeptidase activity"/>
    <property type="evidence" value="ECO:0007669"/>
    <property type="project" value="InterPro"/>
</dbReference>
<dbReference type="GO" id="GO:0006508">
    <property type="term" value="P:proteolysis"/>
    <property type="evidence" value="ECO:0007669"/>
    <property type="project" value="InterPro"/>
</dbReference>
<dbReference type="SUPFAM" id="SSF50630">
    <property type="entry name" value="Acid proteases"/>
    <property type="match status" value="1"/>
</dbReference>
<dbReference type="InterPro" id="IPR002156">
    <property type="entry name" value="RNaseH_domain"/>
</dbReference>
<evidence type="ECO:0000259" key="7">
    <source>
        <dbReference type="PROSITE" id="PS50175"/>
    </source>
</evidence>
<evidence type="ECO:0000256" key="2">
    <source>
        <dbReference type="ARBA" id="ARBA00022695"/>
    </source>
</evidence>
<evidence type="ECO:0000259" key="8">
    <source>
        <dbReference type="PROSITE" id="PS50879"/>
    </source>
</evidence>
<reference evidence="9" key="1">
    <citation type="journal article" date="2023" name="Insect Mol. Biol.">
        <title>Genome sequencing provides insights into the evolution of gene families encoding plant cell wall-degrading enzymes in longhorned beetles.</title>
        <authorList>
            <person name="Shin N.R."/>
            <person name="Okamura Y."/>
            <person name="Kirsch R."/>
            <person name="Pauchet Y."/>
        </authorList>
    </citation>
    <scope>NUCLEOTIDE SEQUENCE</scope>
    <source>
        <strain evidence="9">AMC_N1</strain>
    </source>
</reference>
<feature type="coiled-coil region" evidence="5">
    <location>
        <begin position="440"/>
        <end position="467"/>
    </location>
</feature>
<feature type="domain" description="RNase H type-1" evidence="8">
    <location>
        <begin position="141"/>
        <end position="271"/>
    </location>
</feature>
<keyword evidence="3" id="KW-0378">Hydrolase</keyword>
<feature type="compositionally biased region" description="Basic and acidic residues" evidence="6">
    <location>
        <begin position="342"/>
        <end position="368"/>
    </location>
</feature>
<evidence type="ECO:0000313" key="10">
    <source>
        <dbReference type="Proteomes" id="UP001162162"/>
    </source>
</evidence>
<gene>
    <name evidence="9" type="ORF">NQ318_007736</name>
</gene>
<dbReference type="InterPro" id="IPR001995">
    <property type="entry name" value="Peptidase_A2_cat"/>
</dbReference>
<dbReference type="GO" id="GO:0004523">
    <property type="term" value="F:RNA-DNA hybrid ribonuclease activity"/>
    <property type="evidence" value="ECO:0007669"/>
    <property type="project" value="InterPro"/>
</dbReference>
<dbReference type="Proteomes" id="UP001162162">
    <property type="component" value="Unassembled WGS sequence"/>
</dbReference>
<dbReference type="Gene3D" id="3.30.420.10">
    <property type="entry name" value="Ribonuclease H-like superfamily/Ribonuclease H"/>
    <property type="match status" value="1"/>
</dbReference>
<dbReference type="PROSITE" id="PS50175">
    <property type="entry name" value="ASP_PROT_RETROV"/>
    <property type="match status" value="1"/>
</dbReference>
<dbReference type="GO" id="GO:0003964">
    <property type="term" value="F:RNA-directed DNA polymerase activity"/>
    <property type="evidence" value="ECO:0007669"/>
    <property type="project" value="UniProtKB-KW"/>
</dbReference>
<feature type="domain" description="Peptidase A2" evidence="7">
    <location>
        <begin position="729"/>
        <end position="804"/>
    </location>
</feature>
<dbReference type="PANTHER" id="PTHR45823">
    <property type="entry name" value="T-SNARE COILED-COIL HOMOLOGY DOMAIN-CONTAINING PROTEIN"/>
    <property type="match status" value="1"/>
</dbReference>
<organism evidence="9 10">
    <name type="scientific">Aromia moschata</name>
    <dbReference type="NCBI Taxonomy" id="1265417"/>
    <lineage>
        <taxon>Eukaryota</taxon>
        <taxon>Metazoa</taxon>
        <taxon>Ecdysozoa</taxon>
        <taxon>Arthropoda</taxon>
        <taxon>Hexapoda</taxon>
        <taxon>Insecta</taxon>
        <taxon>Pterygota</taxon>
        <taxon>Neoptera</taxon>
        <taxon>Endopterygota</taxon>
        <taxon>Coleoptera</taxon>
        <taxon>Polyphaga</taxon>
        <taxon>Cucujiformia</taxon>
        <taxon>Chrysomeloidea</taxon>
        <taxon>Cerambycidae</taxon>
        <taxon>Cerambycinae</taxon>
        <taxon>Callichromatini</taxon>
        <taxon>Aromia</taxon>
    </lineage>
</organism>
<keyword evidence="4" id="KW-0695">RNA-directed DNA polymerase</keyword>
<keyword evidence="1" id="KW-0808">Transferase</keyword>
<dbReference type="CDD" id="cd09276">
    <property type="entry name" value="Rnase_HI_RT_non_LTR"/>
    <property type="match status" value="1"/>
</dbReference>
<evidence type="ECO:0000313" key="9">
    <source>
        <dbReference type="EMBL" id="KAJ8957175.1"/>
    </source>
</evidence>
<evidence type="ECO:0000256" key="3">
    <source>
        <dbReference type="ARBA" id="ARBA00022801"/>
    </source>
</evidence>
<feature type="region of interest" description="Disordered" evidence="6">
    <location>
        <begin position="337"/>
        <end position="404"/>
    </location>
</feature>
<protein>
    <recommendedName>
        <fullName evidence="11">RNase H type-1 domain-containing protein</fullName>
    </recommendedName>
</protein>
<dbReference type="InterPro" id="IPR036397">
    <property type="entry name" value="RNaseH_sf"/>
</dbReference>
<evidence type="ECO:0000256" key="5">
    <source>
        <dbReference type="SAM" id="Coils"/>
    </source>
</evidence>